<evidence type="ECO:0000256" key="6">
    <source>
        <dbReference type="SAM" id="Phobius"/>
    </source>
</evidence>
<protein>
    <submittedName>
        <fullName evidence="8">Hopanoid biosynthesis associated RND transporter like protein HpnN</fullName>
    </submittedName>
</protein>
<organism evidence="8 9">
    <name type="scientific">Trichlorobacter lovleyi (strain ATCC BAA-1151 / DSM 17278 / SZ)</name>
    <name type="common">Geobacter lovleyi</name>
    <dbReference type="NCBI Taxonomy" id="398767"/>
    <lineage>
        <taxon>Bacteria</taxon>
        <taxon>Pseudomonadati</taxon>
        <taxon>Thermodesulfobacteriota</taxon>
        <taxon>Desulfuromonadia</taxon>
        <taxon>Geobacterales</taxon>
        <taxon>Geobacteraceae</taxon>
        <taxon>Trichlorobacter</taxon>
    </lineage>
</organism>
<name>B3E6E1_TRIL1</name>
<dbReference type="InterPro" id="IPR004869">
    <property type="entry name" value="MMPL_dom"/>
</dbReference>
<comment type="subcellular location">
    <subcellularLocation>
        <location evidence="1">Cell membrane</location>
        <topology evidence="1">Multi-pass membrane protein</topology>
    </subcellularLocation>
</comment>
<dbReference type="SUPFAM" id="SSF82866">
    <property type="entry name" value="Multidrug efflux transporter AcrB transmembrane domain"/>
    <property type="match status" value="2"/>
</dbReference>
<feature type="transmembrane region" description="Helical" evidence="6">
    <location>
        <begin position="730"/>
        <end position="749"/>
    </location>
</feature>
<evidence type="ECO:0000256" key="2">
    <source>
        <dbReference type="ARBA" id="ARBA00022475"/>
    </source>
</evidence>
<dbReference type="eggNOG" id="COG1033">
    <property type="taxonomic scope" value="Bacteria"/>
</dbReference>
<sequence>MSASRFFGAIIRHPRIVLAVALLLAALSIVYTSQKLEFLTGRDDLMPRHAAFQQDYQAYRAAFGDQEEIAVVIEGADPALVSRFSDTLYARLSQDKRLFLEVLYPGGMPYFRQNGLLFNSLDELKGMASTLEMAGPVLQDLAAAPSIQTLFSSLTNQIDDYLKAPSSDKLQRLTFMLGTLDKGFAGFDGKKSALSMDSFLSGGSADKPSALENAGRQQVIAIRPLKETDSFVPAEKAIRKIREELNILRQKAEFKGITAGITGVPVLEYEEMATSMDDMTIASVLSLVLTVILLLFAFRGVKNTVAAMVALLIAISIAFGLATLFVGHLNILSMAFAVMLLGLGVEYSIQVVLRHQELLQHDNFEAALQESLGSNLRPVLLAFATTALAFLTFLLTDFRGIAELGLIAAMGVFVCFAATFTVLPALLVMLHKKSETGALKPVQQNSKPRLQRLFARPGLIVAATTLLALAGTAALTRVPFDFNMLNLQAKGLESVTYAYKLMKSKENSGYFGVSMAKDRDEAIKLTKRFEALPSVDHVVSLPALVPDQQAEKLAELERIKQIMAKVQPVAYEENLRVMELPAIFEGFRERVEKLKLNLEARKLPEAQPTAAFLTTLDRFFAGLEKEKDGNALTMLREMQEAMFAPLPEKLKLLKESLQARAVTEADVPQALKQRFVGKDGRLLLQIAPKKEIFNEQPLAEFVTQIKSVDPHATGEPVSVYESFKILKLSYLQAFLYALGGVVLILLIAFRSLRSTLLGVAPLAVGLLLMVGGMWLFGLKFNVANIIVMPLLLGVGIDSAIYIISRHLKGEESPVEVATSSAGKGVFLNALTILFSFGALMVARHQGVFSIGAVMSLGMTAIVLAFLVFLPALLLLLDKRKNEIRQS</sequence>
<dbReference type="AlphaFoldDB" id="B3E6E1"/>
<feature type="transmembrane region" description="Helical" evidence="6">
    <location>
        <begin position="331"/>
        <end position="353"/>
    </location>
</feature>
<evidence type="ECO:0000313" key="9">
    <source>
        <dbReference type="Proteomes" id="UP000002420"/>
    </source>
</evidence>
<keyword evidence="9" id="KW-1185">Reference proteome</keyword>
<dbReference type="PROSITE" id="PS50156">
    <property type="entry name" value="SSD"/>
    <property type="match status" value="1"/>
</dbReference>
<dbReference type="Gene3D" id="1.20.1640.10">
    <property type="entry name" value="Multidrug efflux transporter AcrB transmembrane domain"/>
    <property type="match status" value="2"/>
</dbReference>
<dbReference type="InterPro" id="IPR050545">
    <property type="entry name" value="Mycobact_MmpL"/>
</dbReference>
<keyword evidence="5 6" id="KW-0472">Membrane</keyword>
<accession>B3E6E1</accession>
<feature type="transmembrane region" description="Helical" evidence="6">
    <location>
        <begin position="305"/>
        <end position="325"/>
    </location>
</feature>
<gene>
    <name evidence="8" type="ordered locus">Glov_2575</name>
</gene>
<keyword evidence="3 6" id="KW-0812">Transmembrane</keyword>
<proteinExistence type="predicted"/>
<dbReference type="InterPro" id="IPR000731">
    <property type="entry name" value="SSD"/>
</dbReference>
<dbReference type="KEGG" id="glo:Glov_2575"/>
<feature type="transmembrane region" description="Helical" evidence="6">
    <location>
        <begin position="824"/>
        <end position="842"/>
    </location>
</feature>
<feature type="transmembrane region" description="Helical" evidence="6">
    <location>
        <begin position="782"/>
        <end position="803"/>
    </location>
</feature>
<feature type="transmembrane region" description="Helical" evidence="6">
    <location>
        <begin position="374"/>
        <end position="395"/>
    </location>
</feature>
<dbReference type="NCBIfam" id="TIGR03480">
    <property type="entry name" value="HpnN"/>
    <property type="match status" value="1"/>
</dbReference>
<dbReference type="EMBL" id="CP001089">
    <property type="protein sequence ID" value="ACD96288.1"/>
    <property type="molecule type" value="Genomic_DNA"/>
</dbReference>
<dbReference type="OrthoDB" id="49344at2"/>
<reference evidence="8 9" key="1">
    <citation type="submission" date="2008-05" db="EMBL/GenBank/DDBJ databases">
        <title>Complete sequence of chromosome of Geobacter lovleyi SZ.</title>
        <authorList>
            <consortium name="US DOE Joint Genome Institute"/>
            <person name="Lucas S."/>
            <person name="Copeland A."/>
            <person name="Lapidus A."/>
            <person name="Glavina del Rio T."/>
            <person name="Dalin E."/>
            <person name="Tice H."/>
            <person name="Bruce D."/>
            <person name="Goodwin L."/>
            <person name="Pitluck S."/>
            <person name="Chertkov O."/>
            <person name="Meincke L."/>
            <person name="Brettin T."/>
            <person name="Detter J.C."/>
            <person name="Han C."/>
            <person name="Tapia R."/>
            <person name="Kuske C.R."/>
            <person name="Schmutz J."/>
            <person name="Larimer F."/>
            <person name="Land M."/>
            <person name="Hauser L."/>
            <person name="Kyrpides N."/>
            <person name="Mikhailova N."/>
            <person name="Sung Y."/>
            <person name="Fletcher K.E."/>
            <person name="Ritalahti K.M."/>
            <person name="Loeffler F.E."/>
            <person name="Richardson P."/>
        </authorList>
    </citation>
    <scope>NUCLEOTIDE SEQUENCE [LARGE SCALE GENOMIC DNA]</scope>
    <source>
        <strain evidence="9">ATCC BAA-1151 / DSM 17278 / SZ</strain>
    </source>
</reference>
<dbReference type="GO" id="GO:0005886">
    <property type="term" value="C:plasma membrane"/>
    <property type="evidence" value="ECO:0007669"/>
    <property type="project" value="UniProtKB-SubCell"/>
</dbReference>
<feature type="transmembrane region" description="Helical" evidence="6">
    <location>
        <begin position="756"/>
        <end position="776"/>
    </location>
</feature>
<dbReference type="Proteomes" id="UP000002420">
    <property type="component" value="Chromosome"/>
</dbReference>
<evidence type="ECO:0000256" key="1">
    <source>
        <dbReference type="ARBA" id="ARBA00004651"/>
    </source>
</evidence>
<keyword evidence="2" id="KW-1003">Cell membrane</keyword>
<keyword evidence="4 6" id="KW-1133">Transmembrane helix</keyword>
<feature type="transmembrane region" description="Helical" evidence="6">
    <location>
        <begin position="453"/>
        <end position="475"/>
    </location>
</feature>
<feature type="transmembrane region" description="Helical" evidence="6">
    <location>
        <begin position="407"/>
        <end position="430"/>
    </location>
</feature>
<dbReference type="HOGENOM" id="CLU_009099_0_0_7"/>
<dbReference type="RefSeq" id="WP_012470620.1">
    <property type="nucleotide sequence ID" value="NC_010814.1"/>
</dbReference>
<dbReference type="PANTHER" id="PTHR33406:SF13">
    <property type="entry name" value="MEMBRANE PROTEIN YDFJ"/>
    <property type="match status" value="1"/>
</dbReference>
<evidence type="ECO:0000256" key="5">
    <source>
        <dbReference type="ARBA" id="ARBA00023136"/>
    </source>
</evidence>
<evidence type="ECO:0000256" key="3">
    <source>
        <dbReference type="ARBA" id="ARBA00022692"/>
    </source>
</evidence>
<dbReference type="Pfam" id="PF03176">
    <property type="entry name" value="MMPL"/>
    <property type="match status" value="2"/>
</dbReference>
<evidence type="ECO:0000259" key="7">
    <source>
        <dbReference type="PROSITE" id="PS50156"/>
    </source>
</evidence>
<feature type="domain" description="SSD" evidence="7">
    <location>
        <begin position="305"/>
        <end position="429"/>
    </location>
</feature>
<feature type="transmembrane region" description="Helical" evidence="6">
    <location>
        <begin position="279"/>
        <end position="298"/>
    </location>
</feature>
<feature type="transmembrane region" description="Helical" evidence="6">
    <location>
        <begin position="848"/>
        <end position="876"/>
    </location>
</feature>
<dbReference type="InterPro" id="IPR017841">
    <property type="entry name" value="Hopanoid_biosynth_HpnN"/>
</dbReference>
<dbReference type="STRING" id="398767.Glov_2575"/>
<evidence type="ECO:0000256" key="4">
    <source>
        <dbReference type="ARBA" id="ARBA00022989"/>
    </source>
</evidence>
<dbReference type="PANTHER" id="PTHR33406">
    <property type="entry name" value="MEMBRANE PROTEIN MJ1562-RELATED"/>
    <property type="match status" value="1"/>
</dbReference>
<evidence type="ECO:0000313" key="8">
    <source>
        <dbReference type="EMBL" id="ACD96288.1"/>
    </source>
</evidence>